<comment type="similarity">
    <text evidence="4">Belongs to the RNA methyltransferase RlmH family.</text>
</comment>
<keyword evidence="3" id="KW-0949">S-adenosyl-L-methionine</keyword>
<dbReference type="RefSeq" id="XP_002501653.1">
    <property type="nucleotide sequence ID" value="XM_002501607.1"/>
</dbReference>
<keyword evidence="2" id="KW-0808">Transferase</keyword>
<dbReference type="AlphaFoldDB" id="C1E3C9"/>
<dbReference type="EMBL" id="CP001325">
    <property type="protein sequence ID" value="ACO62911.1"/>
    <property type="molecule type" value="Genomic_DNA"/>
</dbReference>
<sequence>MRRGFLVDPRARRGPARSSHSSPARAQPRGLTPWVRVPTRSMATGGNNVDIERRKANARAVRAVPIRVILVSKGGGKDMDNACGEWSGRIGRYAPFDEITVKTNPKNAKDPKAQMEGEGERVMKHIDSRDLVVLMDERGKDLTSEALAELVAEAGDGGYGGLVFAVGGPFGHGAAVRERADRTIRLSSMVMNHQVARLVLLEQIYRAWTILKGEPYHH</sequence>
<dbReference type="Gene3D" id="3.40.1280.10">
    <property type="match status" value="1"/>
</dbReference>
<dbReference type="eggNOG" id="ENOG502RXV6">
    <property type="taxonomic scope" value="Eukaryota"/>
</dbReference>
<dbReference type="GO" id="GO:0006364">
    <property type="term" value="P:rRNA processing"/>
    <property type="evidence" value="ECO:0007669"/>
    <property type="project" value="InterPro"/>
</dbReference>
<evidence type="ECO:0000256" key="4">
    <source>
        <dbReference type="ARBA" id="ARBA00038303"/>
    </source>
</evidence>
<evidence type="ECO:0000256" key="1">
    <source>
        <dbReference type="ARBA" id="ARBA00022603"/>
    </source>
</evidence>
<dbReference type="STRING" id="296587.C1E3C9"/>
<dbReference type="SUPFAM" id="SSF75217">
    <property type="entry name" value="alpha/beta knot"/>
    <property type="match status" value="1"/>
</dbReference>
<dbReference type="GeneID" id="8242938"/>
<feature type="compositionally biased region" description="Low complexity" evidence="5">
    <location>
        <begin position="16"/>
        <end position="29"/>
    </location>
</feature>
<proteinExistence type="inferred from homology"/>
<name>C1E3C9_MICCC</name>
<dbReference type="FunCoup" id="C1E3C9">
    <property type="interactions" value="31"/>
</dbReference>
<dbReference type="PANTHER" id="PTHR33603:SF1">
    <property type="entry name" value="RIBOSOMAL RNA LARGE SUBUNIT METHYLTRANSFERASE H"/>
    <property type="match status" value="1"/>
</dbReference>
<gene>
    <name evidence="6" type="ORF">MICPUN_108048</name>
</gene>
<organism evidence="6 7">
    <name type="scientific">Micromonas commoda (strain RCC299 / NOUM17 / CCMP2709)</name>
    <name type="common">Picoplanktonic green alga</name>
    <dbReference type="NCBI Taxonomy" id="296587"/>
    <lineage>
        <taxon>Eukaryota</taxon>
        <taxon>Viridiplantae</taxon>
        <taxon>Chlorophyta</taxon>
        <taxon>Mamiellophyceae</taxon>
        <taxon>Mamiellales</taxon>
        <taxon>Mamiellaceae</taxon>
        <taxon>Micromonas</taxon>
    </lineage>
</organism>
<dbReference type="InParanoid" id="C1E3C9"/>
<protein>
    <submittedName>
        <fullName evidence="6">Uncharacterized protein</fullName>
    </submittedName>
</protein>
<evidence type="ECO:0000256" key="2">
    <source>
        <dbReference type="ARBA" id="ARBA00022679"/>
    </source>
</evidence>
<dbReference type="KEGG" id="mis:MICPUN_108048"/>
<evidence type="ECO:0000256" key="5">
    <source>
        <dbReference type="SAM" id="MobiDB-lite"/>
    </source>
</evidence>
<dbReference type="InterPro" id="IPR003742">
    <property type="entry name" value="RlmH-like"/>
</dbReference>
<dbReference type="OrthoDB" id="429744at2759"/>
<dbReference type="Proteomes" id="UP000002009">
    <property type="component" value="Chromosome 4"/>
</dbReference>
<dbReference type="Pfam" id="PF02590">
    <property type="entry name" value="SPOUT_MTase"/>
    <property type="match status" value="1"/>
</dbReference>
<dbReference type="InterPro" id="IPR029026">
    <property type="entry name" value="tRNA_m1G_MTases_N"/>
</dbReference>
<dbReference type="PANTHER" id="PTHR33603">
    <property type="entry name" value="METHYLTRANSFERASE"/>
    <property type="match status" value="1"/>
</dbReference>
<evidence type="ECO:0000313" key="6">
    <source>
        <dbReference type="EMBL" id="ACO62911.1"/>
    </source>
</evidence>
<feature type="region of interest" description="Disordered" evidence="5">
    <location>
        <begin position="1"/>
        <end position="31"/>
    </location>
</feature>
<dbReference type="GO" id="GO:0008168">
    <property type="term" value="F:methyltransferase activity"/>
    <property type="evidence" value="ECO:0007669"/>
    <property type="project" value="UniProtKB-KW"/>
</dbReference>
<evidence type="ECO:0000256" key="3">
    <source>
        <dbReference type="ARBA" id="ARBA00022691"/>
    </source>
</evidence>
<evidence type="ECO:0000313" key="7">
    <source>
        <dbReference type="Proteomes" id="UP000002009"/>
    </source>
</evidence>
<dbReference type="InterPro" id="IPR029028">
    <property type="entry name" value="Alpha/beta_knot_MTases"/>
</dbReference>
<reference evidence="6 7" key="1">
    <citation type="journal article" date="2009" name="Science">
        <title>Green evolution and dynamic adaptations revealed by genomes of the marine picoeukaryotes Micromonas.</title>
        <authorList>
            <person name="Worden A.Z."/>
            <person name="Lee J.H."/>
            <person name="Mock T."/>
            <person name="Rouze P."/>
            <person name="Simmons M.P."/>
            <person name="Aerts A.L."/>
            <person name="Allen A.E."/>
            <person name="Cuvelier M.L."/>
            <person name="Derelle E."/>
            <person name="Everett M.V."/>
            <person name="Foulon E."/>
            <person name="Grimwood J."/>
            <person name="Gundlach H."/>
            <person name="Henrissat B."/>
            <person name="Napoli C."/>
            <person name="McDonald S.M."/>
            <person name="Parker M.S."/>
            <person name="Rombauts S."/>
            <person name="Salamov A."/>
            <person name="Von Dassow P."/>
            <person name="Badger J.H."/>
            <person name="Coutinho P.M."/>
            <person name="Demir E."/>
            <person name="Dubchak I."/>
            <person name="Gentemann C."/>
            <person name="Eikrem W."/>
            <person name="Gready J.E."/>
            <person name="John U."/>
            <person name="Lanier W."/>
            <person name="Lindquist E.A."/>
            <person name="Lucas S."/>
            <person name="Mayer K.F."/>
            <person name="Moreau H."/>
            <person name="Not F."/>
            <person name="Otillar R."/>
            <person name="Panaud O."/>
            <person name="Pangilinan J."/>
            <person name="Paulsen I."/>
            <person name="Piegu B."/>
            <person name="Poliakov A."/>
            <person name="Robbens S."/>
            <person name="Schmutz J."/>
            <person name="Toulza E."/>
            <person name="Wyss T."/>
            <person name="Zelensky A."/>
            <person name="Zhou K."/>
            <person name="Armbrust E.V."/>
            <person name="Bhattacharya D."/>
            <person name="Goodenough U.W."/>
            <person name="Van de Peer Y."/>
            <person name="Grigoriev I.V."/>
        </authorList>
    </citation>
    <scope>NUCLEOTIDE SEQUENCE [LARGE SCALE GENOMIC DNA]</scope>
    <source>
        <strain evidence="7">RCC299 / NOUM17</strain>
    </source>
</reference>
<dbReference type="HAMAP" id="MF_00658">
    <property type="entry name" value="23SrRNA_methyltr_H"/>
    <property type="match status" value="1"/>
</dbReference>
<dbReference type="OMA" id="YCCINDV"/>
<keyword evidence="1" id="KW-0489">Methyltransferase</keyword>
<accession>C1E3C9</accession>
<dbReference type="GO" id="GO:0032259">
    <property type="term" value="P:methylation"/>
    <property type="evidence" value="ECO:0007669"/>
    <property type="project" value="UniProtKB-KW"/>
</dbReference>
<keyword evidence="7" id="KW-1185">Reference proteome</keyword>
<dbReference type="CDD" id="cd18081">
    <property type="entry name" value="RlmH-like"/>
    <property type="match status" value="1"/>
</dbReference>